<dbReference type="OrthoDB" id="1730117at2759"/>
<dbReference type="PANTHER" id="PTHR11328">
    <property type="entry name" value="MAJOR FACILITATOR SUPERFAMILY DOMAIN-CONTAINING PROTEIN"/>
    <property type="match status" value="1"/>
</dbReference>
<dbReference type="GO" id="GO:0005886">
    <property type="term" value="C:plasma membrane"/>
    <property type="evidence" value="ECO:0007669"/>
    <property type="project" value="TreeGrafter"/>
</dbReference>
<feature type="transmembrane region" description="Helical" evidence="2">
    <location>
        <begin position="404"/>
        <end position="423"/>
    </location>
</feature>
<comment type="similarity">
    <text evidence="1">Belongs to the major facilitator superfamily.</text>
</comment>
<keyword evidence="2" id="KW-1133">Transmembrane helix</keyword>
<feature type="transmembrane region" description="Helical" evidence="2">
    <location>
        <begin position="103"/>
        <end position="120"/>
    </location>
</feature>
<reference evidence="3" key="1">
    <citation type="submission" date="2022-01" db="EMBL/GenBank/DDBJ databases">
        <authorList>
            <person name="King R."/>
        </authorList>
    </citation>
    <scope>NUCLEOTIDE SEQUENCE</scope>
</reference>
<feature type="transmembrane region" description="Helical" evidence="2">
    <location>
        <begin position="311"/>
        <end position="329"/>
    </location>
</feature>
<evidence type="ECO:0000256" key="2">
    <source>
        <dbReference type="SAM" id="Phobius"/>
    </source>
</evidence>
<keyword evidence="2" id="KW-0472">Membrane</keyword>
<keyword evidence="2" id="KW-0812">Transmembrane</keyword>
<protein>
    <recommendedName>
        <fullName evidence="5">Major facilitator superfamily domain-containing protein 12</fullName>
    </recommendedName>
</protein>
<dbReference type="InterPro" id="IPR039672">
    <property type="entry name" value="MFS_2"/>
</dbReference>
<gene>
    <name evidence="3" type="ORF">PHYEVI_LOCUS4702</name>
</gene>
<name>A0A9N9THN1_PHYSR</name>
<feature type="transmembrane region" description="Helical" evidence="2">
    <location>
        <begin position="368"/>
        <end position="392"/>
    </location>
</feature>
<feature type="transmembrane region" description="Helical" evidence="2">
    <location>
        <begin position="266"/>
        <end position="291"/>
    </location>
</feature>
<dbReference type="InterPro" id="IPR036259">
    <property type="entry name" value="MFS_trans_sf"/>
</dbReference>
<feature type="transmembrane region" description="Helical" evidence="2">
    <location>
        <begin position="172"/>
        <end position="193"/>
    </location>
</feature>
<organism evidence="3 4">
    <name type="scientific">Phyllotreta striolata</name>
    <name type="common">Striped flea beetle</name>
    <name type="synonym">Crioceris striolata</name>
    <dbReference type="NCBI Taxonomy" id="444603"/>
    <lineage>
        <taxon>Eukaryota</taxon>
        <taxon>Metazoa</taxon>
        <taxon>Ecdysozoa</taxon>
        <taxon>Arthropoda</taxon>
        <taxon>Hexapoda</taxon>
        <taxon>Insecta</taxon>
        <taxon>Pterygota</taxon>
        <taxon>Neoptera</taxon>
        <taxon>Endopterygota</taxon>
        <taxon>Coleoptera</taxon>
        <taxon>Polyphaga</taxon>
        <taxon>Cucujiformia</taxon>
        <taxon>Chrysomeloidea</taxon>
        <taxon>Chrysomelidae</taxon>
        <taxon>Galerucinae</taxon>
        <taxon>Alticini</taxon>
        <taxon>Phyllotreta</taxon>
    </lineage>
</organism>
<feature type="transmembrane region" description="Helical" evidence="2">
    <location>
        <begin position="443"/>
        <end position="462"/>
    </location>
</feature>
<dbReference type="GO" id="GO:0015293">
    <property type="term" value="F:symporter activity"/>
    <property type="evidence" value="ECO:0007669"/>
    <property type="project" value="InterPro"/>
</dbReference>
<feature type="transmembrane region" description="Helical" evidence="2">
    <location>
        <begin position="39"/>
        <end position="60"/>
    </location>
</feature>
<evidence type="ECO:0000256" key="1">
    <source>
        <dbReference type="ARBA" id="ARBA00008335"/>
    </source>
</evidence>
<evidence type="ECO:0000313" key="4">
    <source>
        <dbReference type="Proteomes" id="UP001153712"/>
    </source>
</evidence>
<dbReference type="AlphaFoldDB" id="A0A9N9THN1"/>
<sequence>MDAEIPPKLLCLSLQKISYGLGHIFNDLCAAMWFSYTLFYLQVVLNMGAATAGLLLMIGYKNNMYFHSMPQLDSCKLFLGQVVDSLATPLVGFCIDYVQHRRLWHLTGTFAVALGFYLIFSLKPSSFDVSTIVYYISTISLFQIGWATVQISHLSIIPEISISHKHSSDLTAIRYIASVCCNICVYLVTLAVLKSDGTNEDIGPGDFYKFKAIALIIMFIGLMASMLFYCGLLAKYEDQPEMEPLLNNGEIKDLNKQNSRHFLRFSLTYCVSIMYMCSRLFTTLNLIYIPLYIDERGQLNNIEKDSLRQTIASIPLTSYIASFLTSILLKFRIGFVTDQMTYLIGSIVGIVASIWIGAGISSRTDSELYTIAALLGITGSTTMVSSLCLTASFVKINSLGGAQVYSIVTFTDKLISGSIVLVVQHMQCTPKDSCPYFYKNVMSYISASVSVIAMSALIFLHIQTKHSKKTMVIS</sequence>
<evidence type="ECO:0000313" key="3">
    <source>
        <dbReference type="EMBL" id="CAG9858312.1"/>
    </source>
</evidence>
<accession>A0A9N9THN1</accession>
<keyword evidence="4" id="KW-1185">Reference proteome</keyword>
<proteinExistence type="inferred from homology"/>
<dbReference type="Pfam" id="PF13347">
    <property type="entry name" value="MFS_2"/>
    <property type="match status" value="1"/>
</dbReference>
<feature type="transmembrane region" description="Helical" evidence="2">
    <location>
        <begin position="341"/>
        <end position="362"/>
    </location>
</feature>
<dbReference type="EMBL" id="OU900095">
    <property type="protein sequence ID" value="CAG9858312.1"/>
    <property type="molecule type" value="Genomic_DNA"/>
</dbReference>
<dbReference type="Proteomes" id="UP001153712">
    <property type="component" value="Chromosome 2"/>
</dbReference>
<feature type="transmembrane region" description="Helical" evidence="2">
    <location>
        <begin position="132"/>
        <end position="151"/>
    </location>
</feature>
<dbReference type="PANTHER" id="PTHR11328:SF49">
    <property type="entry name" value="MAJOR FACILITATOR SUPERFAMILY DOMAIN-CONTAINING PROTEIN 12-LIKE PROTEIN"/>
    <property type="match status" value="1"/>
</dbReference>
<dbReference type="SUPFAM" id="SSF103473">
    <property type="entry name" value="MFS general substrate transporter"/>
    <property type="match status" value="1"/>
</dbReference>
<dbReference type="GO" id="GO:0008643">
    <property type="term" value="P:carbohydrate transport"/>
    <property type="evidence" value="ECO:0007669"/>
    <property type="project" value="InterPro"/>
</dbReference>
<evidence type="ECO:0008006" key="5">
    <source>
        <dbReference type="Google" id="ProtNLM"/>
    </source>
</evidence>
<feature type="transmembrane region" description="Helical" evidence="2">
    <location>
        <begin position="213"/>
        <end position="234"/>
    </location>
</feature>